<sequence>MKKISTVILLWLLFISQIALAHQGIFIDKTINNLEESYKIKDIEKSSAIYAKLTEENNIHFYSFQGKKGQNFYSQIMLPNIEGDRELLLVQILFGPFEDTRILDDYTEVLGGQYRGYVIPPGNNRTKFFEPFTQTSYIKKQQFSLELPTDGTYYIAIFSPVEQKGRYVLTIGKDEKFGLKDLIDYPKTWFKVNYWFNPLRPFSILVLLALVIFGLVKLIKGLKRIF</sequence>
<organism evidence="3 4">
    <name type="scientific">Anaerobranca gottschalkii DSM 13577</name>
    <dbReference type="NCBI Taxonomy" id="1120990"/>
    <lineage>
        <taxon>Bacteria</taxon>
        <taxon>Bacillati</taxon>
        <taxon>Bacillota</taxon>
        <taxon>Clostridia</taxon>
        <taxon>Eubacteriales</taxon>
        <taxon>Proteinivoracaceae</taxon>
        <taxon>Anaerobranca</taxon>
    </lineage>
</organism>
<feature type="signal peptide" evidence="2">
    <location>
        <begin position="1"/>
        <end position="21"/>
    </location>
</feature>
<proteinExistence type="predicted"/>
<protein>
    <submittedName>
        <fullName evidence="3">Uncharacterized protein</fullName>
    </submittedName>
</protein>
<evidence type="ECO:0000313" key="4">
    <source>
        <dbReference type="Proteomes" id="UP000243819"/>
    </source>
</evidence>
<dbReference type="AlphaFoldDB" id="A0A1I0BNI7"/>
<evidence type="ECO:0000256" key="1">
    <source>
        <dbReference type="SAM" id="Phobius"/>
    </source>
</evidence>
<keyword evidence="1" id="KW-0472">Membrane</keyword>
<keyword evidence="4" id="KW-1185">Reference proteome</keyword>
<keyword evidence="2" id="KW-0732">Signal</keyword>
<evidence type="ECO:0000313" key="3">
    <source>
        <dbReference type="EMBL" id="SET08252.1"/>
    </source>
</evidence>
<feature type="chain" id="PRO_5039199353" evidence="2">
    <location>
        <begin position="22"/>
        <end position="226"/>
    </location>
</feature>
<gene>
    <name evidence="3" type="ORF">SAMN03080614_10447</name>
</gene>
<accession>A0A1I0BNI7</accession>
<dbReference type="RefSeq" id="WP_091351207.1">
    <property type="nucleotide sequence ID" value="NZ_FOIF01000044.1"/>
</dbReference>
<name>A0A1I0BNI7_9FIRM</name>
<dbReference type="Proteomes" id="UP000243819">
    <property type="component" value="Unassembled WGS sequence"/>
</dbReference>
<dbReference type="STRING" id="1120990.SAMN03080614_10447"/>
<feature type="transmembrane region" description="Helical" evidence="1">
    <location>
        <begin position="202"/>
        <end position="219"/>
    </location>
</feature>
<dbReference type="OrthoDB" id="2380953at2"/>
<evidence type="ECO:0000256" key="2">
    <source>
        <dbReference type="SAM" id="SignalP"/>
    </source>
</evidence>
<reference evidence="4" key="1">
    <citation type="submission" date="2016-10" db="EMBL/GenBank/DDBJ databases">
        <authorList>
            <person name="Varghese N."/>
            <person name="Submissions S."/>
        </authorList>
    </citation>
    <scope>NUCLEOTIDE SEQUENCE [LARGE SCALE GENOMIC DNA]</scope>
    <source>
        <strain evidence="4">DSM 13577</strain>
    </source>
</reference>
<dbReference type="EMBL" id="FOIF01000044">
    <property type="protein sequence ID" value="SET08252.1"/>
    <property type="molecule type" value="Genomic_DNA"/>
</dbReference>
<keyword evidence="1" id="KW-1133">Transmembrane helix</keyword>
<dbReference type="Gene3D" id="2.60.120.380">
    <property type="match status" value="1"/>
</dbReference>
<keyword evidence="1" id="KW-0812">Transmembrane</keyword>